<dbReference type="InterPro" id="IPR010693">
    <property type="entry name" value="Divergent_4Fe-4S_mono-cluster"/>
</dbReference>
<gene>
    <name evidence="7" type="ORF">ACFQ3N_16680</name>
</gene>
<protein>
    <submittedName>
        <fullName evidence="7">(4Fe-4S)-binding protein</fullName>
    </submittedName>
</protein>
<proteinExistence type="predicted"/>
<feature type="domain" description="Divergent 4Fe-4S mono-cluster" evidence="5">
    <location>
        <begin position="8"/>
        <end position="71"/>
    </location>
</feature>
<dbReference type="RefSeq" id="WP_390363684.1">
    <property type="nucleotide sequence ID" value="NZ_JBHTKJ010000053.1"/>
</dbReference>
<feature type="domain" description="Iron-binding zinc finger CDGSH type" evidence="6">
    <location>
        <begin position="94"/>
        <end position="130"/>
    </location>
</feature>
<evidence type="ECO:0000259" key="6">
    <source>
        <dbReference type="Pfam" id="PF09360"/>
    </source>
</evidence>
<accession>A0ABW3LPY0</accession>
<dbReference type="EMBL" id="JBHTKJ010000053">
    <property type="protein sequence ID" value="MFD1040010.1"/>
    <property type="molecule type" value="Genomic_DNA"/>
</dbReference>
<dbReference type="Proteomes" id="UP001597040">
    <property type="component" value="Unassembled WGS sequence"/>
</dbReference>
<keyword evidence="8" id="KW-1185">Reference proteome</keyword>
<sequence>MNNELKNYTGEDIDVQFHKERCIHAAECVNGLPEVFDVKEKPWINADGAFADKVAEIVERCPSGALEYVRKDGGVHETPPHKTIIDYRENYVMYVKGDLEIKKGDEEINAIRASLCGCGHSHNKPFCDESYECES</sequence>
<comment type="caution">
    <text evidence="7">The sequence shown here is derived from an EMBL/GenBank/DDBJ whole genome shotgun (WGS) entry which is preliminary data.</text>
</comment>
<dbReference type="Gene3D" id="3.40.5.90">
    <property type="entry name" value="CDGSH iron-sulfur domain, mitoNEET-type"/>
    <property type="match status" value="1"/>
</dbReference>
<reference evidence="8" key="1">
    <citation type="journal article" date="2019" name="Int. J. Syst. Evol. Microbiol.">
        <title>The Global Catalogue of Microorganisms (GCM) 10K type strain sequencing project: providing services to taxonomists for standard genome sequencing and annotation.</title>
        <authorList>
            <consortium name="The Broad Institute Genomics Platform"/>
            <consortium name="The Broad Institute Genome Sequencing Center for Infectious Disease"/>
            <person name="Wu L."/>
            <person name="Ma J."/>
        </authorList>
    </citation>
    <scope>NUCLEOTIDE SEQUENCE [LARGE SCALE GENOMIC DNA]</scope>
    <source>
        <strain evidence="8">CCUG 56754</strain>
    </source>
</reference>
<evidence type="ECO:0000313" key="8">
    <source>
        <dbReference type="Proteomes" id="UP001597040"/>
    </source>
</evidence>
<evidence type="ECO:0000256" key="1">
    <source>
        <dbReference type="ARBA" id="ARBA00022714"/>
    </source>
</evidence>
<evidence type="ECO:0000313" key="7">
    <source>
        <dbReference type="EMBL" id="MFD1040010.1"/>
    </source>
</evidence>
<dbReference type="Pfam" id="PF09360">
    <property type="entry name" value="zf-CDGSH"/>
    <property type="match status" value="1"/>
</dbReference>
<keyword evidence="4" id="KW-0411">Iron-sulfur</keyword>
<dbReference type="Gene3D" id="3.30.70.20">
    <property type="match status" value="1"/>
</dbReference>
<keyword evidence="1" id="KW-0001">2Fe-2S</keyword>
<dbReference type="InterPro" id="IPR018967">
    <property type="entry name" value="FeS-contain_CDGSH-typ"/>
</dbReference>
<evidence type="ECO:0000256" key="2">
    <source>
        <dbReference type="ARBA" id="ARBA00022723"/>
    </source>
</evidence>
<evidence type="ECO:0000256" key="4">
    <source>
        <dbReference type="ARBA" id="ARBA00023014"/>
    </source>
</evidence>
<name>A0ABW3LPY0_9BACI</name>
<keyword evidence="2" id="KW-0479">Metal-binding</keyword>
<organism evidence="7 8">
    <name type="scientific">Virgibacillus byunsanensis</name>
    <dbReference type="NCBI Taxonomy" id="570945"/>
    <lineage>
        <taxon>Bacteria</taxon>
        <taxon>Bacillati</taxon>
        <taxon>Bacillota</taxon>
        <taxon>Bacilli</taxon>
        <taxon>Bacillales</taxon>
        <taxon>Bacillaceae</taxon>
        <taxon>Virgibacillus</taxon>
    </lineage>
</organism>
<dbReference type="InterPro" id="IPR042216">
    <property type="entry name" value="MitoNEET_CISD"/>
</dbReference>
<dbReference type="Pfam" id="PF06902">
    <property type="entry name" value="Fer4_19"/>
    <property type="match status" value="1"/>
</dbReference>
<evidence type="ECO:0000256" key="3">
    <source>
        <dbReference type="ARBA" id="ARBA00023004"/>
    </source>
</evidence>
<evidence type="ECO:0000259" key="5">
    <source>
        <dbReference type="Pfam" id="PF06902"/>
    </source>
</evidence>
<keyword evidence="3" id="KW-0408">Iron</keyword>